<dbReference type="Pfam" id="PF13767">
    <property type="entry name" value="DUF4168"/>
    <property type="match status" value="1"/>
</dbReference>
<keyword evidence="3" id="KW-1185">Reference proteome</keyword>
<evidence type="ECO:0000313" key="2">
    <source>
        <dbReference type="EMBL" id="TXL73348.1"/>
    </source>
</evidence>
<gene>
    <name evidence="2" type="ORF">FHP25_21975</name>
</gene>
<feature type="domain" description="DUF4168" evidence="1">
    <location>
        <begin position="99"/>
        <end position="177"/>
    </location>
</feature>
<comment type="caution">
    <text evidence="2">The sequence shown here is derived from an EMBL/GenBank/DDBJ whole genome shotgun (WGS) entry which is preliminary data.</text>
</comment>
<organism evidence="2 3">
    <name type="scientific">Vineibacter terrae</name>
    <dbReference type="NCBI Taxonomy" id="2586908"/>
    <lineage>
        <taxon>Bacteria</taxon>
        <taxon>Pseudomonadati</taxon>
        <taxon>Pseudomonadota</taxon>
        <taxon>Alphaproteobacteria</taxon>
        <taxon>Hyphomicrobiales</taxon>
        <taxon>Vineibacter</taxon>
    </lineage>
</organism>
<dbReference type="EMBL" id="VDUZ01000026">
    <property type="protein sequence ID" value="TXL73348.1"/>
    <property type="molecule type" value="Genomic_DNA"/>
</dbReference>
<name>A0A5C8PI31_9HYPH</name>
<dbReference type="Proteomes" id="UP000321638">
    <property type="component" value="Unassembled WGS sequence"/>
</dbReference>
<sequence length="185" mass="20054">MGDGAIDSIGMKRGQCAPRRGTFRCGRGLSPYARSSGRADLYADPAQGACPMALNRSFLPLATMGLALSCLLVPAAVAQQANPPQGGPPMQQPPAAAVSDQEIETFVAAATEVRNLNKQWTPKVQEAAKQGPQAEQQTRAQALREMALAVEKKGMSVDRYQQIFEVARNDREMQRKIVEKMPKDE</sequence>
<proteinExistence type="predicted"/>
<evidence type="ECO:0000259" key="1">
    <source>
        <dbReference type="Pfam" id="PF13767"/>
    </source>
</evidence>
<dbReference type="InterPro" id="IPR025433">
    <property type="entry name" value="DUF4168"/>
</dbReference>
<dbReference type="AlphaFoldDB" id="A0A5C8PI31"/>
<reference evidence="2 3" key="1">
    <citation type="submission" date="2019-06" db="EMBL/GenBank/DDBJ databases">
        <title>New taxonomy in bacterial strain CC-CFT640, isolated from vineyard.</title>
        <authorList>
            <person name="Lin S.-Y."/>
            <person name="Tsai C.-F."/>
            <person name="Young C.-C."/>
        </authorList>
    </citation>
    <scope>NUCLEOTIDE SEQUENCE [LARGE SCALE GENOMIC DNA]</scope>
    <source>
        <strain evidence="2 3">CC-CFT640</strain>
    </source>
</reference>
<evidence type="ECO:0000313" key="3">
    <source>
        <dbReference type="Proteomes" id="UP000321638"/>
    </source>
</evidence>
<dbReference type="OrthoDB" id="7376501at2"/>
<protein>
    <submittedName>
        <fullName evidence="2">DUF4168 domain-containing protein</fullName>
    </submittedName>
</protein>
<accession>A0A5C8PI31</accession>